<dbReference type="Gene3D" id="3.40.50.720">
    <property type="entry name" value="NAD(P)-binding Rossmann-like Domain"/>
    <property type="match status" value="1"/>
</dbReference>
<dbReference type="STRING" id="1235802.C823_05459"/>
<keyword evidence="1" id="KW-0560">Oxidoreductase</keyword>
<reference evidence="2 3" key="1">
    <citation type="journal article" date="2014" name="Genome Announc.">
        <title>Draft genome sequences of the altered schaedler flora, a defined bacterial community from gnotobiotic mice.</title>
        <authorList>
            <person name="Wannemuehler M.J."/>
            <person name="Overstreet A.M."/>
            <person name="Ward D.V."/>
            <person name="Phillips G.J."/>
        </authorList>
    </citation>
    <scope>NUCLEOTIDE SEQUENCE [LARGE SCALE GENOMIC DNA]</scope>
    <source>
        <strain evidence="2 3">ASF492</strain>
    </source>
</reference>
<name>N2A5H5_9FIRM</name>
<dbReference type="GO" id="GO:0016491">
    <property type="term" value="F:oxidoreductase activity"/>
    <property type="evidence" value="ECO:0007669"/>
    <property type="project" value="UniProtKB-KW"/>
</dbReference>
<dbReference type="SUPFAM" id="SSF51735">
    <property type="entry name" value="NAD(P)-binding Rossmann-fold domains"/>
    <property type="match status" value="1"/>
</dbReference>
<evidence type="ECO:0000256" key="1">
    <source>
        <dbReference type="ARBA" id="ARBA00023002"/>
    </source>
</evidence>
<keyword evidence="3" id="KW-1185">Reference proteome</keyword>
<dbReference type="PATRIC" id="fig|1235802.3.peg.5756"/>
<dbReference type="AlphaFoldDB" id="N2A5H5"/>
<evidence type="ECO:0000313" key="3">
    <source>
        <dbReference type="Proteomes" id="UP000012589"/>
    </source>
</evidence>
<dbReference type="EMBL" id="AQFT01000160">
    <property type="protein sequence ID" value="EMZ19634.1"/>
    <property type="molecule type" value="Genomic_DNA"/>
</dbReference>
<dbReference type="HOGENOM" id="CLU_952308_0_0_9"/>
<dbReference type="PANTHER" id="PTHR43401:SF2">
    <property type="entry name" value="L-THREONINE 3-DEHYDROGENASE"/>
    <property type="match status" value="1"/>
</dbReference>
<dbReference type="OrthoDB" id="9770238at2"/>
<dbReference type="Gene3D" id="3.90.180.10">
    <property type="entry name" value="Medium-chain alcohol dehydrogenases, catalytic domain"/>
    <property type="match status" value="1"/>
</dbReference>
<organism evidence="2 3">
    <name type="scientific">Eubacterium plexicaudatum ASF492</name>
    <dbReference type="NCBI Taxonomy" id="1235802"/>
    <lineage>
        <taxon>Bacteria</taxon>
        <taxon>Bacillati</taxon>
        <taxon>Bacillota</taxon>
        <taxon>Clostridia</taxon>
        <taxon>Eubacteriales</taxon>
        <taxon>Eubacteriaceae</taxon>
        <taxon>Eubacterium</taxon>
    </lineage>
</organism>
<gene>
    <name evidence="2" type="ORF">C823_05459</name>
</gene>
<dbReference type="SUPFAM" id="SSF50129">
    <property type="entry name" value="GroES-like"/>
    <property type="match status" value="1"/>
</dbReference>
<sequence length="292" mass="33344">MLELKNQQFELSGRKNLLLKTNSIIVNDDNAKVVLLQAIYWGVCTSDVKSYVSGKGAYFGHEMLLKVIYSRIPNLVKGTYVVPIHTNPQGKHTIKLSYQKYFIMKEEDIDNLFPIESIDLKNFIFLDTLSCVLHAIKKIAKYCDIDKSEIVILGDGFVGQLFDKVLKSKGAVTQISRRNHIVSNYSANVCIDTTGNAEFINRHIELIDNEGIIILFSQINMKNLNIEKIRKNDMCIFYSYFCQRDDVADAIEYLRENSLDDLVQVFSGAEKLKDVLDLTEEKQIIRGIISLE</sequence>
<dbReference type="Proteomes" id="UP000012589">
    <property type="component" value="Unassembled WGS sequence"/>
</dbReference>
<comment type="caution">
    <text evidence="2">The sequence shown here is derived from an EMBL/GenBank/DDBJ whole genome shotgun (WGS) entry which is preliminary data.</text>
</comment>
<dbReference type="InterPro" id="IPR050129">
    <property type="entry name" value="Zn_alcohol_dh"/>
</dbReference>
<dbReference type="InterPro" id="IPR011032">
    <property type="entry name" value="GroES-like_sf"/>
</dbReference>
<evidence type="ECO:0000313" key="2">
    <source>
        <dbReference type="EMBL" id="EMZ19634.1"/>
    </source>
</evidence>
<dbReference type="PANTHER" id="PTHR43401">
    <property type="entry name" value="L-THREONINE 3-DEHYDROGENASE"/>
    <property type="match status" value="1"/>
</dbReference>
<dbReference type="InterPro" id="IPR036291">
    <property type="entry name" value="NAD(P)-bd_dom_sf"/>
</dbReference>
<accession>N2A5H5</accession>
<proteinExistence type="predicted"/>
<dbReference type="eggNOG" id="COG1063">
    <property type="taxonomic scope" value="Bacteria"/>
</dbReference>
<protein>
    <submittedName>
        <fullName evidence="2">Uncharacterized protein</fullName>
    </submittedName>
</protein>